<evidence type="ECO:0008006" key="4">
    <source>
        <dbReference type="Google" id="ProtNLM"/>
    </source>
</evidence>
<organism evidence="2 3">
    <name type="scientific">Massilicoli timonensis</name>
    <dbReference type="NCBI Taxonomy" id="2015901"/>
    <lineage>
        <taxon>Bacteria</taxon>
        <taxon>Bacillati</taxon>
        <taxon>Bacillota</taxon>
        <taxon>Erysipelotrichia</taxon>
        <taxon>Erysipelotrichales</taxon>
        <taxon>Erysipelotrichaceae</taxon>
        <taxon>Massilicoli</taxon>
    </lineage>
</organism>
<gene>
    <name evidence="2" type="ORF">NE663_05000</name>
</gene>
<dbReference type="Proteomes" id="UP001524435">
    <property type="component" value="Unassembled WGS sequence"/>
</dbReference>
<feature type="transmembrane region" description="Helical" evidence="1">
    <location>
        <begin position="75"/>
        <end position="92"/>
    </location>
</feature>
<keyword evidence="1" id="KW-0472">Membrane</keyword>
<protein>
    <recommendedName>
        <fullName evidence="4">ATP synthase I chain family protein</fullName>
    </recommendedName>
</protein>
<proteinExistence type="predicted"/>
<dbReference type="RefSeq" id="WP_178200804.1">
    <property type="nucleotide sequence ID" value="NZ_DBEZTG010000317.1"/>
</dbReference>
<keyword evidence="1" id="KW-0812">Transmembrane</keyword>
<feature type="transmembrane region" description="Helical" evidence="1">
    <location>
        <begin position="12"/>
        <end position="29"/>
    </location>
</feature>
<evidence type="ECO:0000313" key="2">
    <source>
        <dbReference type="EMBL" id="MCQ5121617.1"/>
    </source>
</evidence>
<keyword evidence="3" id="KW-1185">Reference proteome</keyword>
<dbReference type="EMBL" id="JANGCH010000005">
    <property type="protein sequence ID" value="MCQ5121617.1"/>
    <property type="molecule type" value="Genomic_DNA"/>
</dbReference>
<name>A0ABT1SK65_9FIRM</name>
<evidence type="ECO:0000256" key="1">
    <source>
        <dbReference type="SAM" id="Phobius"/>
    </source>
</evidence>
<sequence length="122" mass="13625">MNEKRMYRGIRQLTWLLMAIAMVAMALLAQEYKYVPAGVAIGALSGVLGFQKIIAMSERIDGSVTDLKLPAFSEYAKRYVLYLLVFGISAYAGVDILAMLVGFSCHKAAILLYVWMHRKEAE</sequence>
<evidence type="ECO:0000313" key="3">
    <source>
        <dbReference type="Proteomes" id="UP001524435"/>
    </source>
</evidence>
<accession>A0ABT1SK65</accession>
<keyword evidence="1" id="KW-1133">Transmembrane helix</keyword>
<reference evidence="2 3" key="1">
    <citation type="submission" date="2022-06" db="EMBL/GenBank/DDBJ databases">
        <title>Isolation of gut microbiota from human fecal samples.</title>
        <authorList>
            <person name="Pamer E.G."/>
            <person name="Barat B."/>
            <person name="Waligurski E."/>
            <person name="Medina S."/>
            <person name="Paddock L."/>
            <person name="Mostad J."/>
        </authorList>
    </citation>
    <scope>NUCLEOTIDE SEQUENCE [LARGE SCALE GENOMIC DNA]</scope>
    <source>
        <strain evidence="2 3">DFI.6.1</strain>
    </source>
</reference>
<feature type="transmembrane region" description="Helical" evidence="1">
    <location>
        <begin position="35"/>
        <end position="54"/>
    </location>
</feature>
<comment type="caution">
    <text evidence="2">The sequence shown here is derived from an EMBL/GenBank/DDBJ whole genome shotgun (WGS) entry which is preliminary data.</text>
</comment>